<dbReference type="AlphaFoldDB" id="A0A6M3LVB4"/>
<reference evidence="1" key="1">
    <citation type="submission" date="2020-03" db="EMBL/GenBank/DDBJ databases">
        <title>The deep terrestrial virosphere.</title>
        <authorList>
            <person name="Holmfeldt K."/>
            <person name="Nilsson E."/>
            <person name="Simone D."/>
            <person name="Lopez-Fernandez M."/>
            <person name="Wu X."/>
            <person name="de Brujin I."/>
            <person name="Lundin D."/>
            <person name="Andersson A."/>
            <person name="Bertilsson S."/>
            <person name="Dopson M."/>
        </authorList>
    </citation>
    <scope>NUCLEOTIDE SEQUENCE</scope>
    <source>
        <strain evidence="1">MM415B05761</strain>
    </source>
</reference>
<accession>A0A6M3LVB4</accession>
<organism evidence="1">
    <name type="scientific">viral metagenome</name>
    <dbReference type="NCBI Taxonomy" id="1070528"/>
    <lineage>
        <taxon>unclassified sequences</taxon>
        <taxon>metagenomes</taxon>
        <taxon>organismal metagenomes</taxon>
    </lineage>
</organism>
<proteinExistence type="predicted"/>
<dbReference type="EMBL" id="MT143545">
    <property type="protein sequence ID" value="QJA98019.1"/>
    <property type="molecule type" value="Genomic_DNA"/>
</dbReference>
<name>A0A6M3LVB4_9ZZZZ</name>
<sequence length="199" mass="22702">MRQLIVKYDGQCAKCGTDLEQGQAAMYEKSMGIFCVGCEPKDTEEIRACRLAKAERKAERYEGWAEKREQKATAQLNSYPSIRHDYAFNTQPGHIPFRAKMIASDDRAFDSLRTAKRMRDKAESLRNVRIAGDAENRRQTIREKLDTLISKGSKVYDAVFGPGEVLGVYKKSYRVKFTSKVDAVKPFICARDKSYVRPL</sequence>
<gene>
    <name evidence="1" type="ORF">MM415B05761_0012</name>
</gene>
<protein>
    <submittedName>
        <fullName evidence="1">Uncharacterized protein</fullName>
    </submittedName>
</protein>
<evidence type="ECO:0000313" key="1">
    <source>
        <dbReference type="EMBL" id="QJA98019.1"/>
    </source>
</evidence>